<dbReference type="PANTHER" id="PTHR34815:SF2">
    <property type="entry name" value="N-ACETYLTRANSFERASE DOMAIN-CONTAINING PROTEIN"/>
    <property type="match status" value="1"/>
</dbReference>
<keyword evidence="3" id="KW-1185">Reference proteome</keyword>
<dbReference type="HOGENOM" id="CLU_2308130_0_0_1"/>
<dbReference type="InterPro" id="IPR016181">
    <property type="entry name" value="Acyl_CoA_acyltransferase"/>
</dbReference>
<protein>
    <recommendedName>
        <fullName evidence="1">N-acetyltransferase domain-containing protein</fullName>
    </recommendedName>
</protein>
<dbReference type="CDD" id="cd04301">
    <property type="entry name" value="NAT_SF"/>
    <property type="match status" value="1"/>
</dbReference>
<dbReference type="STRING" id="1051891.A0A0C3MLW2"/>
<dbReference type="Pfam" id="PF00583">
    <property type="entry name" value="Acetyltransf_1"/>
    <property type="match status" value="1"/>
</dbReference>
<dbReference type="InterPro" id="IPR053013">
    <property type="entry name" value="LAT"/>
</dbReference>
<name>A0A0C3MLW2_9AGAM</name>
<evidence type="ECO:0000313" key="2">
    <source>
        <dbReference type="EMBL" id="KIO34682.1"/>
    </source>
</evidence>
<dbReference type="InterPro" id="IPR000182">
    <property type="entry name" value="GNAT_dom"/>
</dbReference>
<dbReference type="Gene3D" id="3.40.630.30">
    <property type="match status" value="1"/>
</dbReference>
<dbReference type="SUPFAM" id="SSF55729">
    <property type="entry name" value="Acyl-CoA N-acyltransferases (Nat)"/>
    <property type="match status" value="1"/>
</dbReference>
<evidence type="ECO:0000313" key="3">
    <source>
        <dbReference type="Proteomes" id="UP000054248"/>
    </source>
</evidence>
<dbReference type="Proteomes" id="UP000054248">
    <property type="component" value="Unassembled WGS sequence"/>
</dbReference>
<dbReference type="GO" id="GO:0016747">
    <property type="term" value="F:acyltransferase activity, transferring groups other than amino-acyl groups"/>
    <property type="evidence" value="ECO:0007669"/>
    <property type="project" value="InterPro"/>
</dbReference>
<reference evidence="3" key="2">
    <citation type="submission" date="2015-01" db="EMBL/GenBank/DDBJ databases">
        <title>Evolutionary Origins and Diversification of the Mycorrhizal Mutualists.</title>
        <authorList>
            <consortium name="DOE Joint Genome Institute"/>
            <consortium name="Mycorrhizal Genomics Consortium"/>
            <person name="Kohler A."/>
            <person name="Kuo A."/>
            <person name="Nagy L.G."/>
            <person name="Floudas D."/>
            <person name="Copeland A."/>
            <person name="Barry K.W."/>
            <person name="Cichocki N."/>
            <person name="Veneault-Fourrey C."/>
            <person name="LaButti K."/>
            <person name="Lindquist E.A."/>
            <person name="Lipzen A."/>
            <person name="Lundell T."/>
            <person name="Morin E."/>
            <person name="Murat C."/>
            <person name="Riley R."/>
            <person name="Ohm R."/>
            <person name="Sun H."/>
            <person name="Tunlid A."/>
            <person name="Henrissat B."/>
            <person name="Grigoriev I.V."/>
            <person name="Hibbett D.S."/>
            <person name="Martin F."/>
        </authorList>
    </citation>
    <scope>NUCLEOTIDE SEQUENCE [LARGE SCALE GENOMIC DNA]</scope>
    <source>
        <strain evidence="3">MUT 4182</strain>
    </source>
</reference>
<dbReference type="PANTHER" id="PTHR34815">
    <property type="entry name" value="LYSINE ACETYLTRANSFERASE"/>
    <property type="match status" value="1"/>
</dbReference>
<gene>
    <name evidence="2" type="ORF">M407DRAFT_240508</name>
</gene>
<dbReference type="EMBL" id="KN822942">
    <property type="protein sequence ID" value="KIO34682.1"/>
    <property type="molecule type" value="Genomic_DNA"/>
</dbReference>
<evidence type="ECO:0000259" key="1">
    <source>
        <dbReference type="Pfam" id="PF00583"/>
    </source>
</evidence>
<proteinExistence type="predicted"/>
<sequence>MDKYSFSTSDRYFTWVLVPRDEPDTLAFLSSCETTCSYRRHIIVKHDSGVKETAGYGIASVFTRPDFRGKGYGSHMMRLLHWVLAPHELLPRFPNKICHP</sequence>
<dbReference type="OrthoDB" id="2020070at2759"/>
<dbReference type="AlphaFoldDB" id="A0A0C3MLW2"/>
<reference evidence="2 3" key="1">
    <citation type="submission" date="2014-04" db="EMBL/GenBank/DDBJ databases">
        <authorList>
            <consortium name="DOE Joint Genome Institute"/>
            <person name="Kuo A."/>
            <person name="Girlanda M."/>
            <person name="Perotto S."/>
            <person name="Kohler A."/>
            <person name="Nagy L.G."/>
            <person name="Floudas D."/>
            <person name="Copeland A."/>
            <person name="Barry K.W."/>
            <person name="Cichocki N."/>
            <person name="Veneault-Fourrey C."/>
            <person name="LaButti K."/>
            <person name="Lindquist E.A."/>
            <person name="Lipzen A."/>
            <person name="Lundell T."/>
            <person name="Morin E."/>
            <person name="Murat C."/>
            <person name="Sun H."/>
            <person name="Tunlid A."/>
            <person name="Henrissat B."/>
            <person name="Grigoriev I.V."/>
            <person name="Hibbett D.S."/>
            <person name="Martin F."/>
            <person name="Nordberg H.P."/>
            <person name="Cantor M.N."/>
            <person name="Hua S.X."/>
        </authorList>
    </citation>
    <scope>NUCLEOTIDE SEQUENCE [LARGE SCALE GENOMIC DNA]</scope>
    <source>
        <strain evidence="2 3">MUT 4182</strain>
    </source>
</reference>
<organism evidence="2 3">
    <name type="scientific">Tulasnella calospora MUT 4182</name>
    <dbReference type="NCBI Taxonomy" id="1051891"/>
    <lineage>
        <taxon>Eukaryota</taxon>
        <taxon>Fungi</taxon>
        <taxon>Dikarya</taxon>
        <taxon>Basidiomycota</taxon>
        <taxon>Agaricomycotina</taxon>
        <taxon>Agaricomycetes</taxon>
        <taxon>Cantharellales</taxon>
        <taxon>Tulasnellaceae</taxon>
        <taxon>Tulasnella</taxon>
    </lineage>
</organism>
<feature type="domain" description="N-acetyltransferase" evidence="1">
    <location>
        <begin position="54"/>
        <end position="80"/>
    </location>
</feature>
<accession>A0A0C3MLW2</accession>